<dbReference type="GO" id="GO:0030288">
    <property type="term" value="C:outer membrane-bounded periplasmic space"/>
    <property type="evidence" value="ECO:0007669"/>
    <property type="project" value="TreeGrafter"/>
</dbReference>
<dbReference type="InterPro" id="IPR036779">
    <property type="entry name" value="LysM_dom_sf"/>
</dbReference>
<evidence type="ECO:0000313" key="5">
    <source>
        <dbReference type="EMBL" id="GAK49173.1"/>
    </source>
</evidence>
<dbReference type="AlphaFoldDB" id="A0A0S6VQ04"/>
<dbReference type="Gene3D" id="3.40.630.40">
    <property type="entry name" value="Zn-dependent exopeptidases"/>
    <property type="match status" value="1"/>
</dbReference>
<dbReference type="STRING" id="1499966.U14_00391"/>
<dbReference type="PANTHER" id="PTHR30404">
    <property type="entry name" value="N-ACETYLMURAMOYL-L-ALANINE AMIDASE"/>
    <property type="match status" value="1"/>
</dbReference>
<feature type="domain" description="LysM" evidence="4">
    <location>
        <begin position="430"/>
        <end position="474"/>
    </location>
</feature>
<dbReference type="Pfam" id="PF01476">
    <property type="entry name" value="LysM"/>
    <property type="match status" value="1"/>
</dbReference>
<sequence>MADNLKVTERMKNWGYIAIFCCLLLAGAHSFAAADPAVITDIQYWLAPDHVQTIIFFDRAVQPSYHTRSNPDRFVLEIANTKDLFGDRSLDVNDVTLQRIRVQRLETGTMQVVFDLSRPAEATVQVLPGLNDQSDRVIVNLFDQVAQEQAQEERIEQQQAVQELKEKQHHIVVLDPGHGGHDPGATSANGLKEKDLVLDFAKRIKAILEQTAPNVKVYLTRDRDYFLPLPKRTEIAKEYEADLFISLHVNANTSKKAQGFSVYTLSEKASDDAAALLAEQENASDILFGGAETPLPLKNDQMLTFVLADLSMTASLQHSLEFGRISLNTALANLKKYGIAREGLKRANFVVLRSAEMPAVLVEACYISNNREEKLLDQKDFRHNIAASIANSIKEYFAEIGETRQTPQMAAVYQQEAKLDISNEPGDQQRMHVVRNGESLSLIAEKYHIDLAQLRQANQLASADMIYVGQQLWIP</sequence>
<accession>A0A0S6VQ04</accession>
<dbReference type="InterPro" id="IPR018392">
    <property type="entry name" value="LysM"/>
</dbReference>
<dbReference type="InterPro" id="IPR002508">
    <property type="entry name" value="MurNAc-LAA_cat"/>
</dbReference>
<keyword evidence="6" id="KW-1185">Reference proteome</keyword>
<dbReference type="Gene3D" id="2.60.40.3500">
    <property type="match status" value="1"/>
</dbReference>
<dbReference type="CDD" id="cd02696">
    <property type="entry name" value="MurNAc-LAA"/>
    <property type="match status" value="1"/>
</dbReference>
<dbReference type="CDD" id="cd00118">
    <property type="entry name" value="LysM"/>
    <property type="match status" value="1"/>
</dbReference>
<dbReference type="SUPFAM" id="SSF54106">
    <property type="entry name" value="LysM domain"/>
    <property type="match status" value="1"/>
</dbReference>
<feature type="signal peptide" evidence="3">
    <location>
        <begin position="1"/>
        <end position="33"/>
    </location>
</feature>
<evidence type="ECO:0000313" key="6">
    <source>
        <dbReference type="Proteomes" id="UP000030700"/>
    </source>
</evidence>
<dbReference type="InterPro" id="IPR021731">
    <property type="entry name" value="AMIN_dom"/>
</dbReference>
<reference evidence="5" key="1">
    <citation type="journal article" date="2015" name="PeerJ">
        <title>First genomic representation of candidate bacterial phylum KSB3 points to enhanced environmental sensing as a trigger of wastewater bulking.</title>
        <authorList>
            <person name="Sekiguchi Y."/>
            <person name="Ohashi A."/>
            <person name="Parks D.H."/>
            <person name="Yamauchi T."/>
            <person name="Tyson G.W."/>
            <person name="Hugenholtz P."/>
        </authorList>
    </citation>
    <scope>NUCLEOTIDE SEQUENCE [LARGE SCALE GENOMIC DNA]</scope>
</reference>
<proteinExistence type="predicted"/>
<gene>
    <name evidence="5" type="ORF">U14_00391</name>
</gene>
<dbReference type="Pfam" id="PF01520">
    <property type="entry name" value="Amidase_3"/>
    <property type="match status" value="1"/>
</dbReference>
<evidence type="ECO:0000256" key="3">
    <source>
        <dbReference type="SAM" id="SignalP"/>
    </source>
</evidence>
<dbReference type="FunFam" id="3.40.630.40:FF:000005">
    <property type="entry name" value="N-acetylmuramoyl-L-alanine amidase (AmiA)"/>
    <property type="match status" value="1"/>
</dbReference>
<dbReference type="Pfam" id="PF11741">
    <property type="entry name" value="AMIN"/>
    <property type="match status" value="1"/>
</dbReference>
<name>A0A0S6VQ04_9BACT</name>
<dbReference type="Proteomes" id="UP000030700">
    <property type="component" value="Unassembled WGS sequence"/>
</dbReference>
<keyword evidence="3" id="KW-0732">Signal</keyword>
<dbReference type="PANTHER" id="PTHR30404:SF0">
    <property type="entry name" value="N-ACETYLMURAMOYL-L-ALANINE AMIDASE AMIC"/>
    <property type="match status" value="1"/>
</dbReference>
<dbReference type="PROSITE" id="PS51782">
    <property type="entry name" value="LYSM"/>
    <property type="match status" value="1"/>
</dbReference>
<feature type="coiled-coil region" evidence="2">
    <location>
        <begin position="138"/>
        <end position="167"/>
    </location>
</feature>
<evidence type="ECO:0000259" key="4">
    <source>
        <dbReference type="PROSITE" id="PS51782"/>
    </source>
</evidence>
<evidence type="ECO:0000256" key="2">
    <source>
        <dbReference type="SAM" id="Coils"/>
    </source>
</evidence>
<dbReference type="Gene3D" id="3.10.350.10">
    <property type="entry name" value="LysM domain"/>
    <property type="match status" value="1"/>
</dbReference>
<protein>
    <submittedName>
        <fullName evidence="5">N-acetylmuramoyl-L-alanine amidase</fullName>
    </submittedName>
</protein>
<keyword evidence="1" id="KW-0378">Hydrolase</keyword>
<dbReference type="InterPro" id="IPR050695">
    <property type="entry name" value="N-acetylmuramoyl_amidase_3"/>
</dbReference>
<feature type="chain" id="PRO_5006631399" evidence="3">
    <location>
        <begin position="34"/>
        <end position="475"/>
    </location>
</feature>
<keyword evidence="2" id="KW-0175">Coiled coil</keyword>
<organism evidence="5">
    <name type="scientific">Candidatus Moduliflexus flocculans</name>
    <dbReference type="NCBI Taxonomy" id="1499966"/>
    <lineage>
        <taxon>Bacteria</taxon>
        <taxon>Candidatus Moduliflexota</taxon>
        <taxon>Candidatus Moduliflexia</taxon>
        <taxon>Candidatus Moduliflexales</taxon>
        <taxon>Candidatus Moduliflexaceae</taxon>
    </lineage>
</organism>
<evidence type="ECO:0000256" key="1">
    <source>
        <dbReference type="ARBA" id="ARBA00022801"/>
    </source>
</evidence>
<dbReference type="EMBL" id="DF820455">
    <property type="protein sequence ID" value="GAK49173.1"/>
    <property type="molecule type" value="Genomic_DNA"/>
</dbReference>
<dbReference type="GO" id="GO:0009253">
    <property type="term" value="P:peptidoglycan catabolic process"/>
    <property type="evidence" value="ECO:0007669"/>
    <property type="project" value="InterPro"/>
</dbReference>
<dbReference type="SMART" id="SM00257">
    <property type="entry name" value="LysM"/>
    <property type="match status" value="1"/>
</dbReference>
<dbReference type="SMART" id="SM00646">
    <property type="entry name" value="Ami_3"/>
    <property type="match status" value="1"/>
</dbReference>
<dbReference type="HOGENOM" id="CLU_014322_2_0_0"/>
<dbReference type="GO" id="GO:0008745">
    <property type="term" value="F:N-acetylmuramoyl-L-alanine amidase activity"/>
    <property type="evidence" value="ECO:0007669"/>
    <property type="project" value="InterPro"/>
</dbReference>
<dbReference type="SUPFAM" id="SSF53187">
    <property type="entry name" value="Zn-dependent exopeptidases"/>
    <property type="match status" value="1"/>
</dbReference>